<proteinExistence type="predicted"/>
<keyword evidence="1" id="KW-1133">Transmembrane helix</keyword>
<comment type="caution">
    <text evidence="2">The sequence shown here is derived from an EMBL/GenBank/DDBJ whole genome shotgun (WGS) entry which is preliminary data.</text>
</comment>
<organism evidence="2 3">
    <name type="scientific">Patella caerulea</name>
    <name type="common">Rayed Mediterranean limpet</name>
    <dbReference type="NCBI Taxonomy" id="87958"/>
    <lineage>
        <taxon>Eukaryota</taxon>
        <taxon>Metazoa</taxon>
        <taxon>Spiralia</taxon>
        <taxon>Lophotrochozoa</taxon>
        <taxon>Mollusca</taxon>
        <taxon>Gastropoda</taxon>
        <taxon>Patellogastropoda</taxon>
        <taxon>Patelloidea</taxon>
        <taxon>Patellidae</taxon>
        <taxon>Patella</taxon>
    </lineage>
</organism>
<keyword evidence="3" id="KW-1185">Reference proteome</keyword>
<feature type="transmembrane region" description="Helical" evidence="1">
    <location>
        <begin position="109"/>
        <end position="128"/>
    </location>
</feature>
<feature type="transmembrane region" description="Helical" evidence="1">
    <location>
        <begin position="64"/>
        <end position="88"/>
    </location>
</feature>
<reference evidence="2 3" key="1">
    <citation type="submission" date="2024-01" db="EMBL/GenBank/DDBJ databases">
        <title>The genome of the rayed Mediterranean limpet Patella caerulea (Linnaeus, 1758).</title>
        <authorList>
            <person name="Anh-Thu Weber A."/>
            <person name="Halstead-Nussloch G."/>
        </authorList>
    </citation>
    <scope>NUCLEOTIDE SEQUENCE [LARGE SCALE GENOMIC DNA]</scope>
    <source>
        <strain evidence="2">AATW-2023a</strain>
        <tissue evidence="2">Whole specimen</tissue>
    </source>
</reference>
<dbReference type="AlphaFoldDB" id="A0AAN8G644"/>
<feature type="transmembrane region" description="Helical" evidence="1">
    <location>
        <begin position="21"/>
        <end position="44"/>
    </location>
</feature>
<evidence type="ECO:0000256" key="1">
    <source>
        <dbReference type="SAM" id="Phobius"/>
    </source>
</evidence>
<dbReference type="Proteomes" id="UP001347796">
    <property type="component" value="Unassembled WGS sequence"/>
</dbReference>
<keyword evidence="1" id="KW-0472">Membrane</keyword>
<dbReference type="EMBL" id="JAZGQO010000016">
    <property type="protein sequence ID" value="KAK6168466.1"/>
    <property type="molecule type" value="Genomic_DNA"/>
</dbReference>
<keyword evidence="1" id="KW-0812">Transmembrane</keyword>
<gene>
    <name evidence="2" type="ORF">SNE40_020991</name>
</gene>
<name>A0AAN8G644_PATCE</name>
<evidence type="ECO:0000313" key="3">
    <source>
        <dbReference type="Proteomes" id="UP001347796"/>
    </source>
</evidence>
<sequence length="185" mass="21980">MAVFKQKILCWNLTSAVFVGLVYVLITVFFAIILRLVDLAAIISDDFEISQGFHTQWRSHQQEAFLASDIIILAGHFATWIFSLIMILSVTKEHFVMYMDRIKQFRNYFAFYTFVEFCFSVLEFSFYGMNTFRLAFVVFIWLYWMFRLAVNVVFILVISSRDEEMKGDMAYELRFSEKHYSHSYA</sequence>
<feature type="transmembrane region" description="Helical" evidence="1">
    <location>
        <begin position="134"/>
        <end position="158"/>
    </location>
</feature>
<accession>A0AAN8G644</accession>
<evidence type="ECO:0000313" key="2">
    <source>
        <dbReference type="EMBL" id="KAK6168466.1"/>
    </source>
</evidence>
<protein>
    <submittedName>
        <fullName evidence="2">Uncharacterized protein</fullName>
    </submittedName>
</protein>